<protein>
    <submittedName>
        <fullName evidence="1">Uncharacterized protein</fullName>
    </submittedName>
</protein>
<sequence length="89" mass="10131">MFNKPNEASKDEKLDELIQAFQQYATTTTSSIRNLAFQMGQLAEAQQKKESGRFPSPPEQAKSIMTFMHEGSEEVEKFGEFYTSKQKSS</sequence>
<name>A0AAV3R0X8_LITER</name>
<keyword evidence="2" id="KW-1185">Reference proteome</keyword>
<gene>
    <name evidence="1" type="ORF">LIER_24372</name>
</gene>
<dbReference type="Proteomes" id="UP001454036">
    <property type="component" value="Unassembled WGS sequence"/>
</dbReference>
<dbReference type="AlphaFoldDB" id="A0AAV3R0X8"/>
<evidence type="ECO:0000313" key="2">
    <source>
        <dbReference type="Proteomes" id="UP001454036"/>
    </source>
</evidence>
<proteinExistence type="predicted"/>
<dbReference type="EMBL" id="BAABME010007064">
    <property type="protein sequence ID" value="GAA0170014.1"/>
    <property type="molecule type" value="Genomic_DNA"/>
</dbReference>
<reference evidence="1 2" key="1">
    <citation type="submission" date="2024-01" db="EMBL/GenBank/DDBJ databases">
        <title>The complete chloroplast genome sequence of Lithospermum erythrorhizon: insights into the phylogenetic relationship among Boraginaceae species and the maternal lineages of purple gromwells.</title>
        <authorList>
            <person name="Okada T."/>
            <person name="Watanabe K."/>
        </authorList>
    </citation>
    <scope>NUCLEOTIDE SEQUENCE [LARGE SCALE GENOMIC DNA]</scope>
</reference>
<evidence type="ECO:0000313" key="1">
    <source>
        <dbReference type="EMBL" id="GAA0170014.1"/>
    </source>
</evidence>
<organism evidence="1 2">
    <name type="scientific">Lithospermum erythrorhizon</name>
    <name type="common">Purple gromwell</name>
    <name type="synonym">Lithospermum officinale var. erythrorhizon</name>
    <dbReference type="NCBI Taxonomy" id="34254"/>
    <lineage>
        <taxon>Eukaryota</taxon>
        <taxon>Viridiplantae</taxon>
        <taxon>Streptophyta</taxon>
        <taxon>Embryophyta</taxon>
        <taxon>Tracheophyta</taxon>
        <taxon>Spermatophyta</taxon>
        <taxon>Magnoliopsida</taxon>
        <taxon>eudicotyledons</taxon>
        <taxon>Gunneridae</taxon>
        <taxon>Pentapetalae</taxon>
        <taxon>asterids</taxon>
        <taxon>lamiids</taxon>
        <taxon>Boraginales</taxon>
        <taxon>Boraginaceae</taxon>
        <taxon>Boraginoideae</taxon>
        <taxon>Lithospermeae</taxon>
        <taxon>Lithospermum</taxon>
    </lineage>
</organism>
<comment type="caution">
    <text evidence="1">The sequence shown here is derived from an EMBL/GenBank/DDBJ whole genome shotgun (WGS) entry which is preliminary data.</text>
</comment>
<accession>A0AAV3R0X8</accession>